<dbReference type="EMBL" id="BK016080">
    <property type="protein sequence ID" value="DAF93170.1"/>
    <property type="molecule type" value="Genomic_DNA"/>
</dbReference>
<evidence type="ECO:0000256" key="1">
    <source>
        <dbReference type="SAM" id="Phobius"/>
    </source>
</evidence>
<accession>A0A8S5UFJ5</accession>
<proteinExistence type="predicted"/>
<keyword evidence="1" id="KW-1133">Transmembrane helix</keyword>
<sequence>MCLYGEVRESLNITHFDFIMVNLYKFILFSYLLYTIIIHIKAPKQ</sequence>
<keyword evidence="1" id="KW-0812">Transmembrane</keyword>
<protein>
    <submittedName>
        <fullName evidence="2">Uncharacterized protein</fullName>
    </submittedName>
</protein>
<organism evidence="2">
    <name type="scientific">Myoviridae sp. ctcyQ27</name>
    <dbReference type="NCBI Taxonomy" id="2825139"/>
    <lineage>
        <taxon>Viruses</taxon>
        <taxon>Duplodnaviria</taxon>
        <taxon>Heunggongvirae</taxon>
        <taxon>Uroviricota</taxon>
        <taxon>Caudoviricetes</taxon>
    </lineage>
</organism>
<keyword evidence="1" id="KW-0472">Membrane</keyword>
<name>A0A8S5UFJ5_9CAUD</name>
<reference evidence="2" key="1">
    <citation type="journal article" date="2021" name="Proc. Natl. Acad. Sci. U.S.A.">
        <title>A Catalog of Tens of Thousands of Viruses from Human Metagenomes Reveals Hidden Associations with Chronic Diseases.</title>
        <authorList>
            <person name="Tisza M.J."/>
            <person name="Buck C.B."/>
        </authorList>
    </citation>
    <scope>NUCLEOTIDE SEQUENCE</scope>
    <source>
        <strain evidence="2">CtcyQ27</strain>
    </source>
</reference>
<feature type="transmembrane region" description="Helical" evidence="1">
    <location>
        <begin position="18"/>
        <end position="40"/>
    </location>
</feature>
<evidence type="ECO:0000313" key="2">
    <source>
        <dbReference type="EMBL" id="DAF93170.1"/>
    </source>
</evidence>